<accession>E6RA63</accession>
<dbReference type="VEuPathDB" id="FungiDB:CGB_H0070W"/>
<keyword evidence="2" id="KW-1185">Reference proteome</keyword>
<proteinExistence type="predicted"/>
<dbReference type="KEGG" id="cgi:CGB_H0070W"/>
<gene>
    <name evidence="1" type="ordered locus">CGB_H0070W</name>
</gene>
<dbReference type="AlphaFoldDB" id="E6RA63"/>
<sequence length="71" mass="8281">MSNSHFDFRCWQARHAVYGFVNFRGRELGMEPFHGELGRGVGPDDCTSVDAMQLERKLMSDRGRKQKRKYS</sequence>
<dbReference type="RefSeq" id="XP_003195508.1">
    <property type="nucleotide sequence ID" value="XM_003195460.1"/>
</dbReference>
<dbReference type="HOGENOM" id="CLU_2739937_0_0_1"/>
<dbReference type="GeneID" id="10189392"/>
<organism evidence="1 2">
    <name type="scientific">Cryptococcus gattii serotype B (strain WM276 / ATCC MYA-4071)</name>
    <name type="common">Filobasidiella gattii</name>
    <name type="synonym">Cryptococcus bacillisporus</name>
    <dbReference type="NCBI Taxonomy" id="367775"/>
    <lineage>
        <taxon>Eukaryota</taxon>
        <taxon>Fungi</taxon>
        <taxon>Dikarya</taxon>
        <taxon>Basidiomycota</taxon>
        <taxon>Agaricomycotina</taxon>
        <taxon>Tremellomycetes</taxon>
        <taxon>Tremellales</taxon>
        <taxon>Cryptococcaceae</taxon>
        <taxon>Cryptococcus</taxon>
        <taxon>Cryptococcus gattii species complex</taxon>
    </lineage>
</organism>
<evidence type="ECO:0000313" key="2">
    <source>
        <dbReference type="Proteomes" id="UP000007805"/>
    </source>
</evidence>
<protein>
    <submittedName>
        <fullName evidence="1">Uncharacterized protein</fullName>
    </submittedName>
</protein>
<evidence type="ECO:0000313" key="1">
    <source>
        <dbReference type="EMBL" id="ADV23721.1"/>
    </source>
</evidence>
<dbReference type="EMBL" id="CP000293">
    <property type="protein sequence ID" value="ADV23721.1"/>
    <property type="molecule type" value="Genomic_DNA"/>
</dbReference>
<name>E6RA63_CRYGW</name>
<dbReference type="Proteomes" id="UP000007805">
    <property type="component" value="Chromosome H"/>
</dbReference>
<reference key="2">
    <citation type="journal article" date="2011" name="MBio">
        <title>Genome variation in Cryptococcus gattii, an emerging pathogen of immunocompetent hosts.</title>
        <authorList>
            <person name="D'Souza C.A."/>
            <person name="Kronstad J.W."/>
            <person name="Taylor G."/>
            <person name="Warren R."/>
            <person name="Yuen M."/>
            <person name="Hu G."/>
            <person name="Jung W.H."/>
            <person name="Sham A."/>
            <person name="Kidd S.E."/>
            <person name="Tangen K."/>
            <person name="Lee N."/>
            <person name="Zeilmaker T."/>
            <person name="Sawkins J."/>
            <person name="McVicker G."/>
            <person name="Shah S."/>
            <person name="Gnerre S."/>
            <person name="Griggs A."/>
            <person name="Zeng Q."/>
            <person name="Bartlett K."/>
            <person name="Li W."/>
            <person name="Wang X."/>
            <person name="Heitman J."/>
            <person name="Stajich J.E."/>
            <person name="Fraser J.A."/>
            <person name="Meyer W."/>
            <person name="Carter D."/>
            <person name="Schein J."/>
            <person name="Krzywinski M."/>
            <person name="Kwong-Chung K.J."/>
            <person name="Varma A."/>
            <person name="Wang J."/>
            <person name="Brunham R."/>
            <person name="Fyfe M."/>
            <person name="Ouellette B.F.F."/>
            <person name="Siddiqui A."/>
            <person name="Marra M."/>
            <person name="Jones S."/>
            <person name="Holt R."/>
            <person name="Birren B.W."/>
            <person name="Galagan J.E."/>
            <person name="Cuomo C.A."/>
        </authorList>
    </citation>
    <scope>NUCLEOTIDE SEQUENCE</scope>
    <source>
        <strain>WM276</strain>
    </source>
</reference>
<reference evidence="1 2" key="1">
    <citation type="journal article" date="2011" name="MBio">
        <title>Genome variation in Cryptococcus gattii, an emerging pathogen of immunocompetent hosts.</title>
        <authorList>
            <person name="D'Souza C.A."/>
            <person name="Kronstad J.W."/>
            <person name="Taylor G."/>
            <person name="Warren R."/>
            <person name="Yuen M."/>
            <person name="Hu G."/>
            <person name="Jung W.H."/>
            <person name="Sham A."/>
            <person name="Kidd S.E."/>
            <person name="Tangen K."/>
            <person name="Lee N."/>
            <person name="Zeilmaker T."/>
            <person name="Sawkins J."/>
            <person name="McVicker G."/>
            <person name="Shah S."/>
            <person name="Gnerre S."/>
            <person name="Griggs A."/>
            <person name="Zeng Q."/>
            <person name="Bartlett K."/>
            <person name="Li W."/>
            <person name="Wang X."/>
            <person name="Heitman J."/>
            <person name="Stajich J.E."/>
            <person name="Fraser J.A."/>
            <person name="Meyer W."/>
            <person name="Carter D."/>
            <person name="Schein J."/>
            <person name="Krzywinski M."/>
            <person name="Kwon-Chung K.J."/>
            <person name="Varma A."/>
            <person name="Wang J."/>
            <person name="Brunham R."/>
            <person name="Fyfe M."/>
            <person name="Ouellette B.F."/>
            <person name="Siddiqui A."/>
            <person name="Marra M."/>
            <person name="Jones S."/>
            <person name="Holt R."/>
            <person name="Birren B.W."/>
            <person name="Galagan J.E."/>
            <person name="Cuomo C.A."/>
        </authorList>
    </citation>
    <scope>NUCLEOTIDE SEQUENCE [LARGE SCALE GENOMIC DNA]</scope>
    <source>
        <strain evidence="2">WM276 / ATCC MYA-4071</strain>
    </source>
</reference>